<evidence type="ECO:0000256" key="2">
    <source>
        <dbReference type="ARBA" id="ARBA00010199"/>
    </source>
</evidence>
<sequence>MATDITPLLPSQNNIGHHEQKLFSIVNEFGQESKRLWKLAGPAILTNICQNSLGALTQTFAGLVNEVDLAAVSVENSVIAGLAFGVMLGMGSALETLCGQAYGAGKLRMLGRYMQRSWIILLTTACLMIPIYVWSPPMLELFGVTTQISEAAGKFARCMLPQLFAYAINFPILKFLQAQGKVMATAWVSAVPFTLRVTATVASPETTTTDLKKLVKSRLPGGFAAQPIHGTGRRKCAIARVVLQEGTGKVIINYRDAKEYLQGNPLWLQYVKVPLVTLGYESSYDVFVKAHGGGLSGQAQAISLGVARALLKVSQNHRIPLKREGLLTRDSRIVERKKDEFGTEEGFARVTVNYTTVASLRKSSSIAINEYQLDVITGEIGK</sequence>
<dbReference type="Pfam" id="PF00380">
    <property type="entry name" value="Ribosomal_S9"/>
    <property type="match status" value="1"/>
</dbReference>
<comment type="caution">
    <text evidence="9">The sequence shown here is derived from an EMBL/GenBank/DDBJ whole genome shotgun (WGS) entry which is preliminary data.</text>
</comment>
<evidence type="ECO:0000256" key="7">
    <source>
        <dbReference type="RuleBase" id="RU003815"/>
    </source>
</evidence>
<gene>
    <name evidence="9" type="ORF">H0E87_004754</name>
</gene>
<dbReference type="SUPFAM" id="SSF54211">
    <property type="entry name" value="Ribosomal protein S5 domain 2-like"/>
    <property type="match status" value="1"/>
</dbReference>
<dbReference type="InterPro" id="IPR000754">
    <property type="entry name" value="Ribosomal_uS9"/>
</dbReference>
<evidence type="ECO:0000313" key="10">
    <source>
        <dbReference type="Proteomes" id="UP000807159"/>
    </source>
</evidence>
<name>A0A8T2ZGM7_POPDE</name>
<evidence type="ECO:0000256" key="1">
    <source>
        <dbReference type="ARBA" id="ARBA00005251"/>
    </source>
</evidence>
<keyword evidence="4 7" id="KW-0687">Ribonucleoprotein</keyword>
<dbReference type="AlphaFoldDB" id="A0A8T2ZGM7"/>
<evidence type="ECO:0000256" key="4">
    <source>
        <dbReference type="ARBA" id="ARBA00023274"/>
    </source>
</evidence>
<evidence type="ECO:0000256" key="3">
    <source>
        <dbReference type="ARBA" id="ARBA00022980"/>
    </source>
</evidence>
<dbReference type="PROSITE" id="PS00360">
    <property type="entry name" value="RIBOSOMAL_S9"/>
    <property type="match status" value="1"/>
</dbReference>
<dbReference type="GO" id="GO:0016020">
    <property type="term" value="C:membrane"/>
    <property type="evidence" value="ECO:0007669"/>
    <property type="project" value="InterPro"/>
</dbReference>
<dbReference type="FunFam" id="3.30.230.10:FF:000001">
    <property type="entry name" value="30S ribosomal protein S9"/>
    <property type="match status" value="1"/>
</dbReference>
<keyword evidence="8" id="KW-0472">Membrane</keyword>
<dbReference type="GO" id="GO:0015297">
    <property type="term" value="F:antiporter activity"/>
    <property type="evidence" value="ECO:0007669"/>
    <property type="project" value="InterPro"/>
</dbReference>
<dbReference type="InterPro" id="IPR023035">
    <property type="entry name" value="Ribosomal_uS9_bac/plastid"/>
</dbReference>
<dbReference type="EMBL" id="JACEGQ020000002">
    <property type="protein sequence ID" value="KAH8516526.1"/>
    <property type="molecule type" value="Genomic_DNA"/>
</dbReference>
<protein>
    <recommendedName>
        <fullName evidence="5">Small ribosomal subunit protein uS9c</fullName>
    </recommendedName>
    <alternativeName>
        <fullName evidence="6">30S ribosomal protein S9, chloroplastic</fullName>
    </alternativeName>
</protein>
<keyword evidence="8" id="KW-0812">Transmembrane</keyword>
<dbReference type="Gene3D" id="3.30.230.10">
    <property type="match status" value="1"/>
</dbReference>
<feature type="transmembrane region" description="Helical" evidence="8">
    <location>
        <begin position="78"/>
        <end position="97"/>
    </location>
</feature>
<keyword evidence="10" id="KW-1185">Reference proteome</keyword>
<proteinExistence type="inferred from homology"/>
<dbReference type="PANTHER" id="PTHR11206">
    <property type="entry name" value="MULTIDRUG RESISTANCE PROTEIN"/>
    <property type="match status" value="1"/>
</dbReference>
<dbReference type="Pfam" id="PF01554">
    <property type="entry name" value="MatE"/>
    <property type="match status" value="1"/>
</dbReference>
<evidence type="ECO:0000256" key="5">
    <source>
        <dbReference type="ARBA" id="ARBA00035152"/>
    </source>
</evidence>
<dbReference type="Proteomes" id="UP000807159">
    <property type="component" value="Chromosome 2"/>
</dbReference>
<keyword evidence="8" id="KW-1133">Transmembrane helix</keyword>
<evidence type="ECO:0000256" key="6">
    <source>
        <dbReference type="ARBA" id="ARBA00035437"/>
    </source>
</evidence>
<evidence type="ECO:0000256" key="8">
    <source>
        <dbReference type="SAM" id="Phobius"/>
    </source>
</evidence>
<dbReference type="GO" id="GO:0006412">
    <property type="term" value="P:translation"/>
    <property type="evidence" value="ECO:0007669"/>
    <property type="project" value="InterPro"/>
</dbReference>
<evidence type="ECO:0000313" key="9">
    <source>
        <dbReference type="EMBL" id="KAH8516526.1"/>
    </source>
</evidence>
<dbReference type="GO" id="GO:0042910">
    <property type="term" value="F:xenobiotic transmembrane transporter activity"/>
    <property type="evidence" value="ECO:0007669"/>
    <property type="project" value="InterPro"/>
</dbReference>
<dbReference type="InterPro" id="IPR002528">
    <property type="entry name" value="MATE_fam"/>
</dbReference>
<feature type="transmembrane region" description="Helical" evidence="8">
    <location>
        <begin position="118"/>
        <end position="135"/>
    </location>
</feature>
<reference evidence="9" key="1">
    <citation type="journal article" date="2021" name="J. Hered.">
        <title>Genome Assembly of Salicaceae Populus deltoides (Eastern Cottonwood) I-69 Based on Nanopore Sequencing and Hi-C Technologies.</title>
        <authorList>
            <person name="Bai S."/>
            <person name="Wu H."/>
            <person name="Zhang J."/>
            <person name="Pan Z."/>
            <person name="Zhao W."/>
            <person name="Li Z."/>
            <person name="Tong C."/>
        </authorList>
    </citation>
    <scope>NUCLEOTIDE SEQUENCE</scope>
    <source>
        <tissue evidence="9">Leaf</tissue>
    </source>
</reference>
<dbReference type="GO" id="GO:0005737">
    <property type="term" value="C:cytoplasm"/>
    <property type="evidence" value="ECO:0007669"/>
    <property type="project" value="UniProtKB-ARBA"/>
</dbReference>
<dbReference type="InterPro" id="IPR014721">
    <property type="entry name" value="Ribsml_uS5_D2-typ_fold_subgr"/>
</dbReference>
<dbReference type="GO" id="GO:0003735">
    <property type="term" value="F:structural constituent of ribosome"/>
    <property type="evidence" value="ECO:0007669"/>
    <property type="project" value="InterPro"/>
</dbReference>
<dbReference type="InterPro" id="IPR020568">
    <property type="entry name" value="Ribosomal_Su5_D2-typ_SF"/>
</dbReference>
<dbReference type="NCBIfam" id="NF001099">
    <property type="entry name" value="PRK00132.1"/>
    <property type="match status" value="1"/>
</dbReference>
<comment type="similarity">
    <text evidence="1 7">Belongs to the universal ribosomal protein uS9 family.</text>
</comment>
<dbReference type="InterPro" id="IPR020574">
    <property type="entry name" value="Ribosomal_uS9_CS"/>
</dbReference>
<accession>A0A8T2ZGM7</accession>
<dbReference type="GO" id="GO:0015935">
    <property type="term" value="C:small ribosomal subunit"/>
    <property type="evidence" value="ECO:0007669"/>
    <property type="project" value="UniProtKB-ARBA"/>
</dbReference>
<comment type="similarity">
    <text evidence="2">Belongs to the multi antimicrobial extrusion (MATE) (TC 2.A.66.1) family.</text>
</comment>
<keyword evidence="3 7" id="KW-0689">Ribosomal protein</keyword>
<organism evidence="9 10">
    <name type="scientific">Populus deltoides</name>
    <name type="common">Eastern poplar</name>
    <name type="synonym">Eastern cottonwood</name>
    <dbReference type="NCBI Taxonomy" id="3696"/>
    <lineage>
        <taxon>Eukaryota</taxon>
        <taxon>Viridiplantae</taxon>
        <taxon>Streptophyta</taxon>
        <taxon>Embryophyta</taxon>
        <taxon>Tracheophyta</taxon>
        <taxon>Spermatophyta</taxon>
        <taxon>Magnoliopsida</taxon>
        <taxon>eudicotyledons</taxon>
        <taxon>Gunneridae</taxon>
        <taxon>Pentapetalae</taxon>
        <taxon>rosids</taxon>
        <taxon>fabids</taxon>
        <taxon>Malpighiales</taxon>
        <taxon>Salicaceae</taxon>
        <taxon>Saliceae</taxon>
        <taxon>Populus</taxon>
    </lineage>
</organism>